<dbReference type="Proteomes" id="UP000238137">
    <property type="component" value="Unassembled WGS sequence"/>
</dbReference>
<proteinExistence type="predicted"/>
<gene>
    <name evidence="2" type="ORF">A7A09_007335</name>
</gene>
<evidence type="ECO:0000313" key="3">
    <source>
        <dbReference type="Proteomes" id="UP000238137"/>
    </source>
</evidence>
<feature type="domain" description="Lambda phage tail tube protein N-terminal" evidence="1">
    <location>
        <begin position="21"/>
        <end position="128"/>
    </location>
</feature>
<dbReference type="InterPro" id="IPR032494">
    <property type="entry name" value="Phage_TTP_N"/>
</dbReference>
<dbReference type="OrthoDB" id="4206561at2"/>
<name>A0A3R7LQJ0_9RHOB</name>
<evidence type="ECO:0000313" key="2">
    <source>
        <dbReference type="EMBL" id="RNF35390.1"/>
    </source>
</evidence>
<dbReference type="RefSeq" id="WP_148043624.1">
    <property type="nucleotide sequence ID" value="NZ_PXNQ02000003.1"/>
</dbReference>
<accession>A0A3R7LQJ0</accession>
<comment type="caution">
    <text evidence="2">The sequence shown here is derived from an EMBL/GenBank/DDBJ whole genome shotgun (WGS) entry which is preliminary data.</text>
</comment>
<dbReference type="Pfam" id="PF16461">
    <property type="entry name" value="Phage_TTP_12"/>
    <property type="match status" value="1"/>
</dbReference>
<dbReference type="EMBL" id="PXNQ02000003">
    <property type="protein sequence ID" value="RNF35390.1"/>
    <property type="molecule type" value="Genomic_DNA"/>
</dbReference>
<evidence type="ECO:0000259" key="1">
    <source>
        <dbReference type="Pfam" id="PF16461"/>
    </source>
</evidence>
<organism evidence="2 3">
    <name type="scientific">Paracoccus methylarcula</name>
    <dbReference type="NCBI Taxonomy" id="72022"/>
    <lineage>
        <taxon>Bacteria</taxon>
        <taxon>Pseudomonadati</taxon>
        <taxon>Pseudomonadota</taxon>
        <taxon>Alphaproteobacteria</taxon>
        <taxon>Rhodobacterales</taxon>
        <taxon>Paracoccaceae</taxon>
        <taxon>Paracoccus</taxon>
    </lineage>
</organism>
<keyword evidence="3" id="KW-1185">Reference proteome</keyword>
<dbReference type="AlphaFoldDB" id="A0A3R7LQJ0"/>
<protein>
    <submittedName>
        <fullName evidence="2">Phage tail protein</fullName>
    </submittedName>
</protein>
<sequence length="139" mass="14952">MPDGMIGYGSTVRIGQGATPTWTEIELVGDITLPDEQVDEVDITHMKSPGRRRQFIAGLIDGGEVTVPMNYIPGSVTDVLLLDIKSTGEEIILEITPGEGSAPEQYWAFLKGYARSAPVDDKMTAEATFRLSAQIVAGP</sequence>
<dbReference type="Gene3D" id="4.10.410.40">
    <property type="match status" value="1"/>
</dbReference>
<reference evidence="2" key="1">
    <citation type="submission" date="2018-05" db="EMBL/GenBank/DDBJ databases">
        <title>Reclassification of Methylarcula marina and Methylarcula terricola as Paracoccus methylarcula sp.nov., comb.nov. and Paracoccus terricola comb.nov.</title>
        <authorList>
            <person name="Shmareva M.N."/>
            <person name="Doronina N.V."/>
            <person name="Vasilenko O.V."/>
            <person name="Tarlachkov S.V."/>
            <person name="Trotsenko Y.A."/>
        </authorList>
    </citation>
    <scope>NUCLEOTIDE SEQUENCE [LARGE SCALE GENOMIC DNA]</scope>
    <source>
        <strain evidence="2">VKM B-2159</strain>
    </source>
</reference>